<evidence type="ECO:0000259" key="2">
    <source>
        <dbReference type="PROSITE" id="PS50887"/>
    </source>
</evidence>
<reference evidence="3" key="1">
    <citation type="submission" date="2019-12" db="EMBL/GenBank/DDBJ databases">
        <title>High-Quality draft genome sequences of three cyanobacteria isolated from the limestone walls of the Old Cathedral of Coimbra.</title>
        <authorList>
            <person name="Tiago I."/>
            <person name="Soares F."/>
            <person name="Portugal A."/>
        </authorList>
    </citation>
    <scope>NUCLEOTIDE SEQUENCE [LARGE SCALE GENOMIC DNA]</scope>
    <source>
        <strain evidence="3">C</strain>
    </source>
</reference>
<evidence type="ECO:0000256" key="1">
    <source>
        <dbReference type="SAM" id="Phobius"/>
    </source>
</evidence>
<feature type="transmembrane region" description="Helical" evidence="1">
    <location>
        <begin position="20"/>
        <end position="41"/>
    </location>
</feature>
<sequence length="289" mass="32395">MQSLFPTRLWPMNRVLTALPQPWLLVVNLLLVGILAVLDYWSRANLSLNLLYVIPIAVTTWYLGRRVGWGLVGLSAIAAYGGDLGHGVVPWAPSLLWNTAMSLGLFGLIAYLITRLKSATEVSQQLMRLDVTTGAINRPFFLELLEAEYHRCERYHYPVTLACLEIEHLSQASAQAGNLQVERLLNTLVEKLSGQLRANDVVARYCENGFVILLPQADETQSRPVVTRLYEDTTALTQVQALGLKLRIAAVTFMALPDSSPELLDYTARRLHRLQARPSECLDHYVVKE</sequence>
<dbReference type="EMBL" id="WVIC01000007">
    <property type="protein sequence ID" value="NCJ05904.1"/>
    <property type="molecule type" value="Genomic_DNA"/>
</dbReference>
<dbReference type="InterPro" id="IPR029787">
    <property type="entry name" value="Nucleotide_cyclase"/>
</dbReference>
<feature type="transmembrane region" description="Helical" evidence="1">
    <location>
        <begin position="95"/>
        <end position="114"/>
    </location>
</feature>
<keyword evidence="1" id="KW-1133">Transmembrane helix</keyword>
<keyword evidence="1" id="KW-0472">Membrane</keyword>
<dbReference type="InterPro" id="IPR000160">
    <property type="entry name" value="GGDEF_dom"/>
</dbReference>
<dbReference type="PROSITE" id="PS50887">
    <property type="entry name" value="GGDEF"/>
    <property type="match status" value="1"/>
</dbReference>
<organism evidence="3 4">
    <name type="scientific">Petrachloros mirabilis ULC683</name>
    <dbReference type="NCBI Taxonomy" id="2781853"/>
    <lineage>
        <taxon>Bacteria</taxon>
        <taxon>Bacillati</taxon>
        <taxon>Cyanobacteriota</taxon>
        <taxon>Cyanophyceae</taxon>
        <taxon>Synechococcales</taxon>
        <taxon>Petrachlorosaceae</taxon>
        <taxon>Petrachloros</taxon>
        <taxon>Petrachloros mirabilis</taxon>
    </lineage>
</organism>
<evidence type="ECO:0000313" key="4">
    <source>
        <dbReference type="Proteomes" id="UP000607397"/>
    </source>
</evidence>
<comment type="caution">
    <text evidence="3">The sequence shown here is derived from an EMBL/GenBank/DDBJ whole genome shotgun (WGS) entry which is preliminary data.</text>
</comment>
<proteinExistence type="predicted"/>
<dbReference type="Gene3D" id="3.30.70.270">
    <property type="match status" value="1"/>
</dbReference>
<name>A0A8K2A782_9CYAN</name>
<protein>
    <submittedName>
        <fullName evidence="3">Diguanylate cyclase</fullName>
    </submittedName>
</protein>
<dbReference type="Pfam" id="PF00990">
    <property type="entry name" value="GGDEF"/>
    <property type="match status" value="1"/>
</dbReference>
<accession>A0A8K2A782</accession>
<dbReference type="AlphaFoldDB" id="A0A8K2A782"/>
<dbReference type="InterPro" id="IPR043128">
    <property type="entry name" value="Rev_trsase/Diguanyl_cyclase"/>
</dbReference>
<gene>
    <name evidence="3" type="ORF">GS597_05130</name>
</gene>
<dbReference type="SMART" id="SM00267">
    <property type="entry name" value="GGDEF"/>
    <property type="match status" value="1"/>
</dbReference>
<dbReference type="SUPFAM" id="SSF55073">
    <property type="entry name" value="Nucleotide cyclase"/>
    <property type="match status" value="1"/>
</dbReference>
<keyword evidence="4" id="KW-1185">Reference proteome</keyword>
<feature type="transmembrane region" description="Helical" evidence="1">
    <location>
        <begin position="48"/>
        <end position="64"/>
    </location>
</feature>
<evidence type="ECO:0000313" key="3">
    <source>
        <dbReference type="EMBL" id="NCJ05904.1"/>
    </source>
</evidence>
<feature type="domain" description="GGDEF" evidence="2">
    <location>
        <begin position="157"/>
        <end position="289"/>
    </location>
</feature>
<dbReference type="NCBIfam" id="TIGR00254">
    <property type="entry name" value="GGDEF"/>
    <property type="match status" value="1"/>
</dbReference>
<dbReference type="RefSeq" id="WP_161824378.1">
    <property type="nucleotide sequence ID" value="NZ_WVIC01000007.1"/>
</dbReference>
<keyword evidence="1" id="KW-0812">Transmembrane</keyword>
<dbReference type="Proteomes" id="UP000607397">
    <property type="component" value="Unassembled WGS sequence"/>
</dbReference>